<feature type="compositionally biased region" description="Low complexity" evidence="2">
    <location>
        <begin position="183"/>
        <end position="228"/>
    </location>
</feature>
<dbReference type="Proteomes" id="UP000807469">
    <property type="component" value="Unassembled WGS sequence"/>
</dbReference>
<evidence type="ECO:0000313" key="5">
    <source>
        <dbReference type="Proteomes" id="UP000807469"/>
    </source>
</evidence>
<dbReference type="InterPro" id="IPR036908">
    <property type="entry name" value="RlpA-like_sf"/>
</dbReference>
<keyword evidence="1 3" id="KW-0732">Signal</keyword>
<proteinExistence type="predicted"/>
<comment type="caution">
    <text evidence="4">The sequence shown here is derived from an EMBL/GenBank/DDBJ whole genome shotgun (WGS) entry which is preliminary data.</text>
</comment>
<keyword evidence="5" id="KW-1185">Reference proteome</keyword>
<feature type="compositionally biased region" description="Low complexity" evidence="2">
    <location>
        <begin position="150"/>
        <end position="160"/>
    </location>
</feature>
<evidence type="ECO:0000256" key="2">
    <source>
        <dbReference type="SAM" id="MobiDB-lite"/>
    </source>
</evidence>
<evidence type="ECO:0000313" key="4">
    <source>
        <dbReference type="EMBL" id="KAF9476346.1"/>
    </source>
</evidence>
<reference evidence="4" key="1">
    <citation type="submission" date="2020-11" db="EMBL/GenBank/DDBJ databases">
        <authorList>
            <consortium name="DOE Joint Genome Institute"/>
            <person name="Ahrendt S."/>
            <person name="Riley R."/>
            <person name="Andreopoulos W."/>
            <person name="Labutti K."/>
            <person name="Pangilinan J."/>
            <person name="Ruiz-Duenas F.J."/>
            <person name="Barrasa J.M."/>
            <person name="Sanchez-Garcia M."/>
            <person name="Camarero S."/>
            <person name="Miyauchi S."/>
            <person name="Serrano A."/>
            <person name="Linde D."/>
            <person name="Babiker R."/>
            <person name="Drula E."/>
            <person name="Ayuso-Fernandez I."/>
            <person name="Pacheco R."/>
            <person name="Padilla G."/>
            <person name="Ferreira P."/>
            <person name="Barriuso J."/>
            <person name="Kellner H."/>
            <person name="Castanera R."/>
            <person name="Alfaro M."/>
            <person name="Ramirez L."/>
            <person name="Pisabarro A.G."/>
            <person name="Kuo A."/>
            <person name="Tritt A."/>
            <person name="Lipzen A."/>
            <person name="He G."/>
            <person name="Yan M."/>
            <person name="Ng V."/>
            <person name="Cullen D."/>
            <person name="Martin F."/>
            <person name="Rosso M.-N."/>
            <person name="Henrissat B."/>
            <person name="Hibbett D."/>
            <person name="Martinez A.T."/>
            <person name="Grigoriev I.V."/>
        </authorList>
    </citation>
    <scope>NUCLEOTIDE SEQUENCE</scope>
    <source>
        <strain evidence="4">CIRM-BRFM 674</strain>
    </source>
</reference>
<dbReference type="EMBL" id="MU155298">
    <property type="protein sequence ID" value="KAF9476346.1"/>
    <property type="molecule type" value="Genomic_DNA"/>
</dbReference>
<sequence length="276" mass="29183">MFASIAKLSLLTLALPVTAFASSHRQLLNRHHGDIAKRNNNTLERRTSNSRWSFYNVETGNAGSCGQFHVNSDFTVAMNDEMMNSGFCFKNIRMTYNGKSTIASVTDTCPGCPYGGLDLTEGLFKFFAPASVGIIYGDWEFVDGSGGGSSPATTKKTTSSVWHPPTTSIWQPPKTTSTKEKPTPTTTWTPPPTTKKTSTSTSSKPSTTSTKHSTTSTSSTSSTTSTTSINYSTGPASGLAVPTGTIESETGAPQNVASMYQAFIQVGGLIAGAANI</sequence>
<dbReference type="SUPFAM" id="SSF50685">
    <property type="entry name" value="Barwin-like endoglucanases"/>
    <property type="match status" value="1"/>
</dbReference>
<evidence type="ECO:0000256" key="1">
    <source>
        <dbReference type="ARBA" id="ARBA00022729"/>
    </source>
</evidence>
<dbReference type="InterPro" id="IPR051477">
    <property type="entry name" value="Expansin_CellWall"/>
</dbReference>
<dbReference type="AlphaFoldDB" id="A0A9P6CQW6"/>
<gene>
    <name evidence="4" type="ORF">BDN70DRAFT_882603</name>
</gene>
<feature type="signal peptide" evidence="3">
    <location>
        <begin position="1"/>
        <end position="21"/>
    </location>
</feature>
<dbReference type="Gene3D" id="2.40.40.10">
    <property type="entry name" value="RlpA-like domain"/>
    <property type="match status" value="1"/>
</dbReference>
<feature type="region of interest" description="Disordered" evidence="2">
    <location>
        <begin position="146"/>
        <end position="246"/>
    </location>
</feature>
<protein>
    <submittedName>
        <fullName evidence="4">Uncharacterized protein</fullName>
    </submittedName>
</protein>
<accession>A0A9P6CQW6</accession>
<evidence type="ECO:0000256" key="3">
    <source>
        <dbReference type="SAM" id="SignalP"/>
    </source>
</evidence>
<feature type="chain" id="PRO_5040215258" evidence="3">
    <location>
        <begin position="22"/>
        <end position="276"/>
    </location>
</feature>
<dbReference type="PANTHER" id="PTHR31836">
    <property type="match status" value="1"/>
</dbReference>
<name>A0A9P6CQW6_9AGAR</name>
<dbReference type="PANTHER" id="PTHR31836:SF28">
    <property type="entry name" value="SRCR DOMAIN-CONTAINING PROTEIN-RELATED"/>
    <property type="match status" value="1"/>
</dbReference>
<dbReference type="CDD" id="cd22191">
    <property type="entry name" value="DPBB_RlpA_EXP_N-like"/>
    <property type="match status" value="1"/>
</dbReference>
<dbReference type="OrthoDB" id="623670at2759"/>
<organism evidence="4 5">
    <name type="scientific">Pholiota conissans</name>
    <dbReference type="NCBI Taxonomy" id="109636"/>
    <lineage>
        <taxon>Eukaryota</taxon>
        <taxon>Fungi</taxon>
        <taxon>Dikarya</taxon>
        <taxon>Basidiomycota</taxon>
        <taxon>Agaricomycotina</taxon>
        <taxon>Agaricomycetes</taxon>
        <taxon>Agaricomycetidae</taxon>
        <taxon>Agaricales</taxon>
        <taxon>Agaricineae</taxon>
        <taxon>Strophariaceae</taxon>
        <taxon>Pholiota</taxon>
    </lineage>
</organism>